<dbReference type="RefSeq" id="WP_070368632.1">
    <property type="nucleotide sequence ID" value="NZ_JAZHVW010000010.1"/>
</dbReference>
<dbReference type="EMBL" id="MIQE01000026">
    <property type="protein sequence ID" value="OFA09541.1"/>
    <property type="molecule type" value="Genomic_DNA"/>
</dbReference>
<proteinExistence type="predicted"/>
<dbReference type="AlphaFoldDB" id="A0A1E7X942"/>
<accession>A0A1E7X942</accession>
<protein>
    <recommendedName>
        <fullName evidence="1">Core domain-containing protein</fullName>
    </recommendedName>
</protein>
<dbReference type="SUPFAM" id="SSF89360">
    <property type="entry name" value="HesB-like domain"/>
    <property type="match status" value="1"/>
</dbReference>
<dbReference type="Pfam" id="PF01521">
    <property type="entry name" value="Fe-S_biosyn"/>
    <property type="match status" value="1"/>
</dbReference>
<dbReference type="InterPro" id="IPR000361">
    <property type="entry name" value="ATAP_core_dom"/>
</dbReference>
<comment type="caution">
    <text evidence="2">The sequence shown here is derived from an EMBL/GenBank/DDBJ whole genome shotgun (WGS) entry which is preliminary data.</text>
</comment>
<dbReference type="InterPro" id="IPR035903">
    <property type="entry name" value="HesB-like_dom_sf"/>
</dbReference>
<evidence type="ECO:0000259" key="1">
    <source>
        <dbReference type="Pfam" id="PF01521"/>
    </source>
</evidence>
<evidence type="ECO:0000313" key="3">
    <source>
        <dbReference type="Proteomes" id="UP000177010"/>
    </source>
</evidence>
<evidence type="ECO:0000313" key="2">
    <source>
        <dbReference type="EMBL" id="OFA09541.1"/>
    </source>
</evidence>
<dbReference type="Gene3D" id="2.60.300.12">
    <property type="entry name" value="HesB-like domain"/>
    <property type="match status" value="1"/>
</dbReference>
<dbReference type="STRING" id="481719.LASUN_24440"/>
<reference evidence="2 3" key="1">
    <citation type="submission" date="2016-09" db="EMBL/GenBank/DDBJ databases">
        <title>Genome Sequence of Lactobacillus sunkii Strain CG01.</title>
        <authorList>
            <person name="Poehlein A."/>
            <person name="Gabris C."/>
            <person name="Bengelsdorf F.R."/>
            <person name="Duerre P."/>
            <person name="Daniel R."/>
        </authorList>
    </citation>
    <scope>NUCLEOTIDE SEQUENCE [LARGE SCALE GENOMIC DNA]</scope>
    <source>
        <strain evidence="2 3">CG_D</strain>
    </source>
</reference>
<sequence>MAKIQLSDSMIHLFNGPRFQNQTLLLIADDGGGKYSLKGGACTIGANFNIVIIDAPDPAYPVKLENNAGLPFYTSNYDLTFLGKGLKMDFQANSIRLSDDAELLDGAVQITKGADVLAAFKKGMTASSSGC</sequence>
<organism evidence="2 3">
    <name type="scientific">Lentilactobacillus sunkii</name>
    <dbReference type="NCBI Taxonomy" id="481719"/>
    <lineage>
        <taxon>Bacteria</taxon>
        <taxon>Bacillati</taxon>
        <taxon>Bacillota</taxon>
        <taxon>Bacilli</taxon>
        <taxon>Lactobacillales</taxon>
        <taxon>Lactobacillaceae</taxon>
        <taxon>Lentilactobacillus</taxon>
    </lineage>
</organism>
<feature type="domain" description="Core" evidence="1">
    <location>
        <begin position="3"/>
        <end position="112"/>
    </location>
</feature>
<name>A0A1E7X942_9LACO</name>
<dbReference type="Proteomes" id="UP000177010">
    <property type="component" value="Unassembled WGS sequence"/>
</dbReference>
<gene>
    <name evidence="2" type="ORF">LASUN_24440</name>
</gene>